<evidence type="ECO:0000313" key="5">
    <source>
        <dbReference type="Proteomes" id="UP001652626"/>
    </source>
</evidence>
<dbReference type="OMA" id="CIGREEY"/>
<accession>A0A8B8IFB3</accession>
<dbReference type="Gene3D" id="3.40.50.720">
    <property type="entry name" value="NAD(P)-binding Rossmann-like Domain"/>
    <property type="match status" value="1"/>
</dbReference>
<reference evidence="6" key="1">
    <citation type="submission" date="2025-08" db="UniProtKB">
        <authorList>
            <consortium name="RefSeq"/>
        </authorList>
    </citation>
    <scope>IDENTIFICATION</scope>
    <source>
        <tissue evidence="6">Whole body</tissue>
    </source>
</reference>
<keyword evidence="5" id="KW-1185">Reference proteome</keyword>
<keyword evidence="4" id="KW-0472">Membrane</keyword>
<dbReference type="Pfam" id="PF00106">
    <property type="entry name" value="adh_short"/>
    <property type="match status" value="1"/>
</dbReference>
<dbReference type="GO" id="GO:0016616">
    <property type="term" value="F:oxidoreductase activity, acting on the CH-OH group of donors, NAD or NADP as acceptor"/>
    <property type="evidence" value="ECO:0007669"/>
    <property type="project" value="TreeGrafter"/>
</dbReference>
<dbReference type="InterPro" id="IPR020904">
    <property type="entry name" value="Sc_DH/Rdtase_CS"/>
</dbReference>
<organism evidence="5 6">
    <name type="scientific">Vanessa tameamea</name>
    <name type="common">Kamehameha butterfly</name>
    <dbReference type="NCBI Taxonomy" id="334116"/>
    <lineage>
        <taxon>Eukaryota</taxon>
        <taxon>Metazoa</taxon>
        <taxon>Ecdysozoa</taxon>
        <taxon>Arthropoda</taxon>
        <taxon>Hexapoda</taxon>
        <taxon>Insecta</taxon>
        <taxon>Pterygota</taxon>
        <taxon>Neoptera</taxon>
        <taxon>Endopterygota</taxon>
        <taxon>Lepidoptera</taxon>
        <taxon>Glossata</taxon>
        <taxon>Ditrysia</taxon>
        <taxon>Papilionoidea</taxon>
        <taxon>Nymphalidae</taxon>
        <taxon>Nymphalinae</taxon>
        <taxon>Vanessa</taxon>
    </lineage>
</organism>
<dbReference type="PANTHER" id="PTHR44229">
    <property type="entry name" value="15-HYDROXYPROSTAGLANDIN DEHYDROGENASE [NAD(+)]"/>
    <property type="match status" value="1"/>
</dbReference>
<dbReference type="PROSITE" id="PS00061">
    <property type="entry name" value="ADH_SHORT"/>
    <property type="match status" value="1"/>
</dbReference>
<keyword evidence="4" id="KW-1133">Transmembrane helix</keyword>
<dbReference type="InterPro" id="IPR002347">
    <property type="entry name" value="SDR_fam"/>
</dbReference>
<evidence type="ECO:0000256" key="4">
    <source>
        <dbReference type="SAM" id="Phobius"/>
    </source>
</evidence>
<dbReference type="PRINTS" id="PR00080">
    <property type="entry name" value="SDRFAMILY"/>
</dbReference>
<evidence type="ECO:0000256" key="2">
    <source>
        <dbReference type="ARBA" id="ARBA00023002"/>
    </source>
</evidence>
<dbReference type="RefSeq" id="XP_026494851.2">
    <property type="nucleotide sequence ID" value="XM_026639066.2"/>
</dbReference>
<comment type="similarity">
    <text evidence="1 3">Belongs to the short-chain dehydrogenases/reductases (SDR) family.</text>
</comment>
<gene>
    <name evidence="6" type="primary">LOC113399823</name>
</gene>
<dbReference type="GO" id="GO:0005737">
    <property type="term" value="C:cytoplasm"/>
    <property type="evidence" value="ECO:0007669"/>
    <property type="project" value="TreeGrafter"/>
</dbReference>
<name>A0A8B8IFB3_VANTA</name>
<dbReference type="AlphaFoldDB" id="A0A8B8IFB3"/>
<dbReference type="PRINTS" id="PR00081">
    <property type="entry name" value="GDHRDH"/>
</dbReference>
<dbReference type="OrthoDB" id="417891at2759"/>
<feature type="transmembrane region" description="Helical" evidence="4">
    <location>
        <begin position="136"/>
        <end position="158"/>
    </location>
</feature>
<proteinExistence type="inferred from homology"/>
<protein>
    <submittedName>
        <fullName evidence="6">15-hydroxyprostaglandin dehydrogenase [NAD(+)]-like</fullName>
    </submittedName>
</protein>
<dbReference type="InterPro" id="IPR036291">
    <property type="entry name" value="NAD(P)-bd_dom_sf"/>
</dbReference>
<evidence type="ECO:0000256" key="3">
    <source>
        <dbReference type="RuleBase" id="RU000363"/>
    </source>
</evidence>
<dbReference type="SUPFAM" id="SSF51735">
    <property type="entry name" value="NAD(P)-binding Rossmann-fold domains"/>
    <property type="match status" value="1"/>
</dbReference>
<evidence type="ECO:0000256" key="1">
    <source>
        <dbReference type="ARBA" id="ARBA00006484"/>
    </source>
</evidence>
<keyword evidence="2" id="KW-0560">Oxidoreductase</keyword>
<sequence length="270" mass="29144">MFSLKDKIAIVTGGACGIGAAIIKEFLQEGVKHVAILDVDEESGCSMEKQLVTIFGKDKVKFIKCDVTIEDQLLAAFQNTTSDHGYIDIVVNNAGVADERLHMFKRTIDINFTALAASTLKALELMREDKGGHGGTIINVSSIAALLLIAPSLFIYAATKAAVLHLTCSIGKESYFANTKVRTIAVCFGCTISEIHKRLGSFDENIEKITEMFTEIMPPQPAEAAAIGLVEAYKNGESGSAWLVKNSKPAIDITSKINTAYDTLSESLFD</sequence>
<dbReference type="PANTHER" id="PTHR44229:SF8">
    <property type="entry name" value="ALCOHOL DEHYDROGENASE-RELATED"/>
    <property type="match status" value="1"/>
</dbReference>
<evidence type="ECO:0000313" key="6">
    <source>
        <dbReference type="RefSeq" id="XP_026494851.2"/>
    </source>
</evidence>
<dbReference type="Proteomes" id="UP001652626">
    <property type="component" value="Chromosome 8"/>
</dbReference>
<keyword evidence="4" id="KW-0812">Transmembrane</keyword>
<dbReference type="GeneID" id="113399823"/>